<evidence type="ECO:0000259" key="3">
    <source>
        <dbReference type="PROSITE" id="PS51840"/>
    </source>
</evidence>
<keyword evidence="1" id="KW-0175">Coiled coil</keyword>
<dbReference type="EMBL" id="JAWXYG010000002">
    <property type="protein sequence ID" value="KAK4281559.1"/>
    <property type="molecule type" value="Genomic_DNA"/>
</dbReference>
<feature type="coiled-coil region" evidence="1">
    <location>
        <begin position="542"/>
        <end position="607"/>
    </location>
</feature>
<comment type="caution">
    <text evidence="4">The sequence shown here is derived from an EMBL/GenBank/DDBJ whole genome shotgun (WGS) entry which is preliminary data.</text>
</comment>
<evidence type="ECO:0000313" key="4">
    <source>
        <dbReference type="EMBL" id="KAK4281559.1"/>
    </source>
</evidence>
<evidence type="ECO:0000256" key="1">
    <source>
        <dbReference type="SAM" id="Coils"/>
    </source>
</evidence>
<dbReference type="PANTHER" id="PTHR47270:SF3">
    <property type="entry name" value="HYPOTETICAL PROTEIN"/>
    <property type="match status" value="1"/>
</dbReference>
<feature type="compositionally biased region" description="Polar residues" evidence="2">
    <location>
        <begin position="227"/>
        <end position="248"/>
    </location>
</feature>
<dbReference type="PANTHER" id="PTHR47270">
    <property type="entry name" value="PROTEIN MLP1-LIKE"/>
    <property type="match status" value="1"/>
</dbReference>
<dbReference type="PROSITE" id="PS51840">
    <property type="entry name" value="C2_NT"/>
    <property type="match status" value="1"/>
</dbReference>
<reference evidence="4" key="1">
    <citation type="submission" date="2023-10" db="EMBL/GenBank/DDBJ databases">
        <title>Chromosome-level genome of the transformable northern wattle, Acacia crassicarpa.</title>
        <authorList>
            <person name="Massaro I."/>
            <person name="Sinha N.R."/>
            <person name="Poethig S."/>
            <person name="Leichty A.R."/>
        </authorList>
    </citation>
    <scope>NUCLEOTIDE SEQUENCE</scope>
    <source>
        <strain evidence="4">Acra3RX</strain>
        <tissue evidence="4">Leaf</tissue>
    </source>
</reference>
<keyword evidence="5" id="KW-1185">Reference proteome</keyword>
<name>A0AAE1N1Z4_9FABA</name>
<feature type="compositionally biased region" description="Polar residues" evidence="2">
    <location>
        <begin position="171"/>
        <end position="196"/>
    </location>
</feature>
<evidence type="ECO:0000256" key="2">
    <source>
        <dbReference type="SAM" id="MobiDB-lite"/>
    </source>
</evidence>
<feature type="domain" description="C2 NT-type" evidence="3">
    <location>
        <begin position="6"/>
        <end position="141"/>
    </location>
</feature>
<feature type="coiled-coil region" evidence="1">
    <location>
        <begin position="756"/>
        <end position="790"/>
    </location>
</feature>
<feature type="coiled-coil region" evidence="1">
    <location>
        <begin position="302"/>
        <end position="486"/>
    </location>
</feature>
<sequence length="1291" mass="146946">MSRLHHNRSSKSVKRIDFKFSHLKALQVPKGWDKLFISVISAENGKILAKSSRVQVRNGACQWADSISESIWVSKYSSSKEIEDCVLKLVVATGSPRSGILGEATVSVTNYINSSAAVPLSIPLNKCNHGTVLHVTMQCLSPREQLRVQESRERHQTKARNADNYDVAVESNGSNHPYEQNFESPTSGDLNSTSSPPEVESRETSYSGHGSHGSYNSAEGFTGRGGISQNNSLRDDGPSSTGKPESVSSQKKSYLYYVPFYDSSQSNSSSFNSQTMGPRNLYCLQEFGTSSSGATNSSKIRADASEDKVEELRAEAKMWEMNARKLMVDLEMLRTEFSEQSKNLEDLRMELSDSCVERDNLRREVEQLKLSLEEQMVKQKALEDSSSQGEFTSEVEKALKDELKFQKESYANLSLELKRNQEANLEFVSVLHELEETVEQQKIEIERCNTEIVSQNGGDVDLMGEIEILREKVQELEMDCNELADENLELLFKLKKVKNSSGKGACEDLPPNISNAFQAPLLEDMLEAGVTRKVKNNDEISILELQGSKAALEIRMAELSNEVTDKTSQMADLEANLLSKEKEIWVLQKQQSELEAKVCQLQDEKIQLEEHMEVMLSERDINIKCLNDLQNDLGILSRSMDSHVSANEILRRKSLELENGKHKLERHISDLEKEKEQLAMQMSVLEAQLMHLANERDSSLSELENSRSHTTMLQEEIMKIKSEVDSSIEDLKENLKMAHCQWSESQQKCEYLVRENQHLQTAIENFTKECHSLQKLNGDLRKQKQDLQEHCSILGNRLGESDQRFAVCSERVELLENKFDLMLEENASKEKSLISELDVLVDENIRHNEHGQNMINQILMEKTAEIHSLQQKIDHLSMVLSETRNENERIASNATLEISALTADKAKLESALEEVQSDIISTNNETNIMQTDYERKLQDLTTQFSALKNDQEIWMSDHEKLLKQVEDYKSRELKVNSTVKTLESKLKVTEYEKQLLVEESDNLKIQLLQIEGFENEIMALRNELSTTNSDKERLEASLCLTSESCENLKAEKNSLAAKILTLEKAASELEDCRRSRVSLEEKLMQMESDLKEKETISAQEAEKKNELSHVKRINRHYQQTIRKLDKEKDELKTKAQALEEELKLIKEQKQNLMPKINGNTLPTHEALKAENEFGLLDVSAHAIEADSLSKIELHDTELIKAKGANNMIEDQSNWFQSHGQNDKEASVKSIADGEILTKERFERTKSTLEAELRDLQERYFHMSLKFAEVEAQREELVMKLKVAKNPKDVTL</sequence>
<feature type="coiled-coil region" evidence="1">
    <location>
        <begin position="866"/>
        <end position="950"/>
    </location>
</feature>
<protein>
    <recommendedName>
        <fullName evidence="3">C2 NT-type domain-containing protein</fullName>
    </recommendedName>
</protein>
<dbReference type="Pfam" id="PF10358">
    <property type="entry name" value="NT-C2"/>
    <property type="match status" value="1"/>
</dbReference>
<feature type="coiled-coil region" evidence="1">
    <location>
        <begin position="1003"/>
        <end position="1151"/>
    </location>
</feature>
<organism evidence="4 5">
    <name type="scientific">Acacia crassicarpa</name>
    <name type="common">northern wattle</name>
    <dbReference type="NCBI Taxonomy" id="499986"/>
    <lineage>
        <taxon>Eukaryota</taxon>
        <taxon>Viridiplantae</taxon>
        <taxon>Streptophyta</taxon>
        <taxon>Embryophyta</taxon>
        <taxon>Tracheophyta</taxon>
        <taxon>Spermatophyta</taxon>
        <taxon>Magnoliopsida</taxon>
        <taxon>eudicotyledons</taxon>
        <taxon>Gunneridae</taxon>
        <taxon>Pentapetalae</taxon>
        <taxon>rosids</taxon>
        <taxon>fabids</taxon>
        <taxon>Fabales</taxon>
        <taxon>Fabaceae</taxon>
        <taxon>Caesalpinioideae</taxon>
        <taxon>mimosoid clade</taxon>
        <taxon>Acacieae</taxon>
        <taxon>Acacia</taxon>
    </lineage>
</organism>
<accession>A0AAE1N1Z4</accession>
<feature type="region of interest" description="Disordered" evidence="2">
    <location>
        <begin position="146"/>
        <end position="248"/>
    </location>
</feature>
<gene>
    <name evidence="4" type="ORF">QN277_013035</name>
</gene>
<dbReference type="InterPro" id="IPR019448">
    <property type="entry name" value="NT-C2"/>
</dbReference>
<proteinExistence type="predicted"/>
<dbReference type="Proteomes" id="UP001293593">
    <property type="component" value="Unassembled WGS sequence"/>
</dbReference>
<feature type="compositionally biased region" description="Basic and acidic residues" evidence="2">
    <location>
        <begin position="146"/>
        <end position="163"/>
    </location>
</feature>
<evidence type="ECO:0000313" key="5">
    <source>
        <dbReference type="Proteomes" id="UP001293593"/>
    </source>
</evidence>
<feature type="coiled-coil region" evidence="1">
    <location>
        <begin position="654"/>
        <end position="695"/>
    </location>
</feature>
<feature type="compositionally biased region" description="Low complexity" evidence="2">
    <location>
        <begin position="205"/>
        <end position="215"/>
    </location>
</feature>